<dbReference type="InterPro" id="IPR036047">
    <property type="entry name" value="F-box-like_dom_sf"/>
</dbReference>
<name>D2VZS6_NAEGR</name>
<feature type="region of interest" description="Disordered" evidence="2">
    <location>
        <begin position="1"/>
        <end position="27"/>
    </location>
</feature>
<dbReference type="InterPro" id="IPR015943">
    <property type="entry name" value="WD40/YVTN_repeat-like_dom_sf"/>
</dbReference>
<dbReference type="InterPro" id="IPR001680">
    <property type="entry name" value="WD40_rpt"/>
</dbReference>
<evidence type="ECO:0000259" key="3">
    <source>
        <dbReference type="PROSITE" id="PS50181"/>
    </source>
</evidence>
<feature type="domain" description="F-box" evidence="3">
    <location>
        <begin position="51"/>
        <end position="98"/>
    </location>
</feature>
<dbReference type="Pfam" id="PF00400">
    <property type="entry name" value="WD40"/>
    <property type="match status" value="2"/>
</dbReference>
<dbReference type="AlphaFoldDB" id="D2VZS6"/>
<dbReference type="InterPro" id="IPR001810">
    <property type="entry name" value="F-box_dom"/>
</dbReference>
<dbReference type="PANTHER" id="PTHR44156">
    <property type="entry name" value="SUPERNUMERARY LIMBS, ISOFORM B-RELATED"/>
    <property type="match status" value="1"/>
</dbReference>
<dbReference type="Gene3D" id="2.130.10.10">
    <property type="entry name" value="YVTN repeat-like/Quinoprotein amine dehydrogenase"/>
    <property type="match status" value="1"/>
</dbReference>
<sequence>MLQQPTGSSSHVDEDVDDQPNENVLNDVSERVVSTNNVDEIGPFKLGDSSLDHVTDVPEDVLILIFSFLEYREIILNISLVNSTFLYTSRNDALWKQFIRNENNSSSTNDEKTHLEIPPSQKSIVRRRVFENTNAHSLYEIFKYEHLTLYKGWYKFRGYREGEENQMENDFFINHKKTFASCEKKPELPDPGVGINYLTFLRSTSDHNKIHLMTCSHSVNFYDIEVNGKAAFDDETQYVSNVEYKYEWKETYEERSLLWCIDTQQHRIPNFLVTGGFSNILNYGSYDPEAEDGEIMKNIGRVPHNHKNGIWNLRIINESSFVTGGADGVAKIFDASTMKEVKTLICDKNGVSTHKSAIYDVDCNPSGRYSDLFLTASADKYIKIFDTRSSNVVGEVFTDAYLYEVNASCFDPSAGKYLFLAGSDRGFIQIIDYRKVSSSSSSKEENPDPSILYDMDVFRLGAIRGLQFDGQKIVVGSKLGVVVMTTDEFAQSLNGSKLAEAPQIDKFIKSGVMVGNDTKNCPWKVVNFIPTSGVMSLEMDDEALIGGDGNGDILIASCPTTRTPFTKMNILGKKPTPSGSKCLVQ</sequence>
<dbReference type="OMA" id="NCHRNDA"/>
<evidence type="ECO:0000313" key="5">
    <source>
        <dbReference type="Proteomes" id="UP000006671"/>
    </source>
</evidence>
<dbReference type="EMBL" id="GG738915">
    <property type="protein sequence ID" value="EFC37750.1"/>
    <property type="molecule type" value="Genomic_DNA"/>
</dbReference>
<keyword evidence="5" id="KW-1185">Reference proteome</keyword>
<dbReference type="InParanoid" id="D2VZS6"/>
<proteinExistence type="predicted"/>
<dbReference type="VEuPathDB" id="AmoebaDB:NAEGRDRAFT_53581"/>
<evidence type="ECO:0000256" key="2">
    <source>
        <dbReference type="SAM" id="MobiDB-lite"/>
    </source>
</evidence>
<dbReference type="SUPFAM" id="SSF81383">
    <property type="entry name" value="F-box domain"/>
    <property type="match status" value="1"/>
</dbReference>
<organism evidence="5">
    <name type="scientific">Naegleria gruberi</name>
    <name type="common">Amoeba</name>
    <dbReference type="NCBI Taxonomy" id="5762"/>
    <lineage>
        <taxon>Eukaryota</taxon>
        <taxon>Discoba</taxon>
        <taxon>Heterolobosea</taxon>
        <taxon>Tetramitia</taxon>
        <taxon>Eutetramitia</taxon>
        <taxon>Vahlkampfiidae</taxon>
        <taxon>Naegleria</taxon>
    </lineage>
</organism>
<dbReference type="SUPFAM" id="SSF50978">
    <property type="entry name" value="WD40 repeat-like"/>
    <property type="match status" value="1"/>
</dbReference>
<dbReference type="OrthoDB" id="10260946at2759"/>
<feature type="repeat" description="WD" evidence="1">
    <location>
        <begin position="351"/>
        <end position="395"/>
    </location>
</feature>
<dbReference type="Proteomes" id="UP000006671">
    <property type="component" value="Unassembled WGS sequence"/>
</dbReference>
<gene>
    <name evidence="4" type="ORF">NAEGRDRAFT_53581</name>
</gene>
<accession>D2VZS6</accession>
<evidence type="ECO:0000313" key="4">
    <source>
        <dbReference type="EMBL" id="EFC37750.1"/>
    </source>
</evidence>
<dbReference type="Pfam" id="PF12937">
    <property type="entry name" value="F-box-like"/>
    <property type="match status" value="1"/>
</dbReference>
<keyword evidence="1" id="KW-0853">WD repeat</keyword>
<evidence type="ECO:0000256" key="1">
    <source>
        <dbReference type="PROSITE-ProRule" id="PRU00221"/>
    </source>
</evidence>
<dbReference type="SMART" id="SM00320">
    <property type="entry name" value="WD40"/>
    <property type="match status" value="3"/>
</dbReference>
<feature type="compositionally biased region" description="Polar residues" evidence="2">
    <location>
        <begin position="1"/>
        <end position="10"/>
    </location>
</feature>
<dbReference type="InterPro" id="IPR036322">
    <property type="entry name" value="WD40_repeat_dom_sf"/>
</dbReference>
<dbReference type="Gene3D" id="1.20.1280.50">
    <property type="match status" value="1"/>
</dbReference>
<reference evidence="4 5" key="1">
    <citation type="journal article" date="2010" name="Cell">
        <title>The genome of Naegleria gruberi illuminates early eukaryotic versatility.</title>
        <authorList>
            <person name="Fritz-Laylin L.K."/>
            <person name="Prochnik S.E."/>
            <person name="Ginger M.L."/>
            <person name="Dacks J.B."/>
            <person name="Carpenter M.L."/>
            <person name="Field M.C."/>
            <person name="Kuo A."/>
            <person name="Paredez A."/>
            <person name="Chapman J."/>
            <person name="Pham J."/>
            <person name="Shu S."/>
            <person name="Neupane R."/>
            <person name="Cipriano M."/>
            <person name="Mancuso J."/>
            <person name="Tu H."/>
            <person name="Salamov A."/>
            <person name="Lindquist E."/>
            <person name="Shapiro H."/>
            <person name="Lucas S."/>
            <person name="Grigoriev I.V."/>
            <person name="Cande W.Z."/>
            <person name="Fulton C."/>
            <person name="Rokhsar D.S."/>
            <person name="Dawson S.C."/>
        </authorList>
    </citation>
    <scope>NUCLEOTIDE SEQUENCE [LARGE SCALE GENOMIC DNA]</scope>
    <source>
        <strain evidence="4 5">NEG-M</strain>
    </source>
</reference>
<dbReference type="PROSITE" id="PS50082">
    <property type="entry name" value="WD_REPEATS_2"/>
    <property type="match status" value="1"/>
</dbReference>
<protein>
    <recommendedName>
        <fullName evidence="3">F-box domain-containing protein</fullName>
    </recommendedName>
</protein>
<dbReference type="RefSeq" id="XP_002670494.1">
    <property type="nucleotide sequence ID" value="XM_002670448.1"/>
</dbReference>
<dbReference type="GeneID" id="8857628"/>
<dbReference type="KEGG" id="ngr:NAEGRDRAFT_53581"/>
<dbReference type="PROSITE" id="PS50181">
    <property type="entry name" value="FBOX"/>
    <property type="match status" value="1"/>
</dbReference>
<dbReference type="InterPro" id="IPR053299">
    <property type="entry name" value="ASTRA_WD_repeat"/>
</dbReference>